<evidence type="ECO:0000256" key="1">
    <source>
        <dbReference type="ARBA" id="ARBA00008455"/>
    </source>
</evidence>
<feature type="chain" id="PRO_5018589372" evidence="2">
    <location>
        <begin position="21"/>
        <end position="331"/>
    </location>
</feature>
<feature type="domain" description="Cathepsin propeptide inhibitor" evidence="4">
    <location>
        <begin position="29"/>
        <end position="89"/>
    </location>
</feature>
<evidence type="ECO:0000313" key="5">
    <source>
        <dbReference type="EMBL" id="PIK53205.1"/>
    </source>
</evidence>
<evidence type="ECO:0000259" key="4">
    <source>
        <dbReference type="SMART" id="SM00848"/>
    </source>
</evidence>
<proteinExistence type="inferred from homology"/>
<dbReference type="InterPro" id="IPR013201">
    <property type="entry name" value="Prot_inhib_I29"/>
</dbReference>
<dbReference type="EMBL" id="MRZV01000296">
    <property type="protein sequence ID" value="PIK53205.1"/>
    <property type="molecule type" value="Genomic_DNA"/>
</dbReference>
<feature type="domain" description="Peptidase C1A papain C-terminal" evidence="3">
    <location>
        <begin position="121"/>
        <end position="330"/>
    </location>
</feature>
<dbReference type="GO" id="GO:0008234">
    <property type="term" value="F:cysteine-type peptidase activity"/>
    <property type="evidence" value="ECO:0007669"/>
    <property type="project" value="InterPro"/>
</dbReference>
<dbReference type="Pfam" id="PF00112">
    <property type="entry name" value="Peptidase_C1"/>
    <property type="match status" value="1"/>
</dbReference>
<dbReference type="SMART" id="SM00645">
    <property type="entry name" value="Pept_C1"/>
    <property type="match status" value="1"/>
</dbReference>
<accession>A0A2G8KZ08</accession>
<dbReference type="STRING" id="307972.A0A2G8KZ08"/>
<dbReference type="AlphaFoldDB" id="A0A2G8KZ08"/>
<dbReference type="PRINTS" id="PR00705">
    <property type="entry name" value="PAPAIN"/>
</dbReference>
<reference evidence="5 6" key="1">
    <citation type="journal article" date="2017" name="PLoS Biol.">
        <title>The sea cucumber genome provides insights into morphological evolution and visceral regeneration.</title>
        <authorList>
            <person name="Zhang X."/>
            <person name="Sun L."/>
            <person name="Yuan J."/>
            <person name="Sun Y."/>
            <person name="Gao Y."/>
            <person name="Zhang L."/>
            <person name="Li S."/>
            <person name="Dai H."/>
            <person name="Hamel J.F."/>
            <person name="Liu C."/>
            <person name="Yu Y."/>
            <person name="Liu S."/>
            <person name="Lin W."/>
            <person name="Guo K."/>
            <person name="Jin S."/>
            <person name="Xu P."/>
            <person name="Storey K.B."/>
            <person name="Huan P."/>
            <person name="Zhang T."/>
            <person name="Zhou Y."/>
            <person name="Zhang J."/>
            <person name="Lin C."/>
            <person name="Li X."/>
            <person name="Xing L."/>
            <person name="Huo D."/>
            <person name="Sun M."/>
            <person name="Wang L."/>
            <person name="Mercier A."/>
            <person name="Li F."/>
            <person name="Yang H."/>
            <person name="Xiang J."/>
        </authorList>
    </citation>
    <scope>NUCLEOTIDE SEQUENCE [LARGE SCALE GENOMIC DNA]</scope>
    <source>
        <strain evidence="5">Shaxun</strain>
        <tissue evidence="5">Muscle</tissue>
    </source>
</reference>
<keyword evidence="6" id="KW-1185">Reference proteome</keyword>
<dbReference type="PANTHER" id="PTHR12411">
    <property type="entry name" value="CYSTEINE PROTEASE FAMILY C1-RELATED"/>
    <property type="match status" value="1"/>
</dbReference>
<organism evidence="5 6">
    <name type="scientific">Stichopus japonicus</name>
    <name type="common">Sea cucumber</name>
    <dbReference type="NCBI Taxonomy" id="307972"/>
    <lineage>
        <taxon>Eukaryota</taxon>
        <taxon>Metazoa</taxon>
        <taxon>Echinodermata</taxon>
        <taxon>Eleutherozoa</taxon>
        <taxon>Echinozoa</taxon>
        <taxon>Holothuroidea</taxon>
        <taxon>Aspidochirotacea</taxon>
        <taxon>Aspidochirotida</taxon>
        <taxon>Stichopodidae</taxon>
        <taxon>Apostichopus</taxon>
    </lineage>
</organism>
<dbReference type="Proteomes" id="UP000230750">
    <property type="component" value="Unassembled WGS sequence"/>
</dbReference>
<sequence>MASYWRYILFNFLLVHYTFASTVSDQAQFSSFIKTYGKWYREGSEEYNRRFDNFKSSLERHRKLNYLSKNANGVVYGITKFSDLTQAEFAEQVLSRPQDVLNLNGTRLSDSSTVNEKLDNIPKAYDLREQHVVTAIKDQKECGGCWAFSIVETLETQFALKYHKLYTLSVQEVLECARGSYGCRGGNTCTTAEWLNKTSVKLTTDKNYPFTDDAGACRISKQIDGKVGITNYSCHGYINRETEMVNTVFNHGPLTVAVDATSWQDYVSGVIQHHCSAQADNHAVQVIGFDTSGPVPYYVVRNSWGKLGSRRYLKIGGNLCGIANSVVTLTV</sequence>
<keyword evidence="2" id="KW-0732">Signal</keyword>
<protein>
    <submittedName>
        <fullName evidence="5">Putative cathepsin O</fullName>
    </submittedName>
</protein>
<evidence type="ECO:0000256" key="2">
    <source>
        <dbReference type="SAM" id="SignalP"/>
    </source>
</evidence>
<dbReference type="InterPro" id="IPR013128">
    <property type="entry name" value="Peptidase_C1A"/>
</dbReference>
<gene>
    <name evidence="5" type="ORF">BSL78_09915</name>
</gene>
<dbReference type="OrthoDB" id="498368at2759"/>
<dbReference type="InterPro" id="IPR039417">
    <property type="entry name" value="Peptidase_C1A_papain-like"/>
</dbReference>
<dbReference type="SUPFAM" id="SSF54001">
    <property type="entry name" value="Cysteine proteinases"/>
    <property type="match status" value="1"/>
</dbReference>
<dbReference type="Pfam" id="PF08246">
    <property type="entry name" value="Inhibitor_I29"/>
    <property type="match status" value="1"/>
</dbReference>
<name>A0A2G8KZ08_STIJA</name>
<dbReference type="InterPro" id="IPR038765">
    <property type="entry name" value="Papain-like_cys_pep_sf"/>
</dbReference>
<comment type="caution">
    <text evidence="5">The sequence shown here is derived from an EMBL/GenBank/DDBJ whole genome shotgun (WGS) entry which is preliminary data.</text>
</comment>
<dbReference type="InterPro" id="IPR000668">
    <property type="entry name" value="Peptidase_C1A_C"/>
</dbReference>
<comment type="similarity">
    <text evidence="1">Belongs to the peptidase C1 family.</text>
</comment>
<dbReference type="SMART" id="SM00848">
    <property type="entry name" value="Inhibitor_I29"/>
    <property type="match status" value="1"/>
</dbReference>
<dbReference type="CDD" id="cd02248">
    <property type="entry name" value="Peptidase_C1A"/>
    <property type="match status" value="1"/>
</dbReference>
<evidence type="ECO:0000313" key="6">
    <source>
        <dbReference type="Proteomes" id="UP000230750"/>
    </source>
</evidence>
<dbReference type="Gene3D" id="3.90.70.10">
    <property type="entry name" value="Cysteine proteinases"/>
    <property type="match status" value="1"/>
</dbReference>
<dbReference type="GO" id="GO:0006508">
    <property type="term" value="P:proteolysis"/>
    <property type="evidence" value="ECO:0007669"/>
    <property type="project" value="InterPro"/>
</dbReference>
<evidence type="ECO:0000259" key="3">
    <source>
        <dbReference type="SMART" id="SM00645"/>
    </source>
</evidence>
<feature type="signal peptide" evidence="2">
    <location>
        <begin position="1"/>
        <end position="20"/>
    </location>
</feature>